<name>A0A8D9G6H3_BRACM</name>
<organism evidence="1 2">
    <name type="scientific">Brassica campestris</name>
    <name type="common">Field mustard</name>
    <dbReference type="NCBI Taxonomy" id="3711"/>
    <lineage>
        <taxon>Eukaryota</taxon>
        <taxon>Viridiplantae</taxon>
        <taxon>Streptophyta</taxon>
        <taxon>Embryophyta</taxon>
        <taxon>Tracheophyta</taxon>
        <taxon>Spermatophyta</taxon>
        <taxon>Magnoliopsida</taxon>
        <taxon>eudicotyledons</taxon>
        <taxon>Gunneridae</taxon>
        <taxon>Pentapetalae</taxon>
        <taxon>rosids</taxon>
        <taxon>malvids</taxon>
        <taxon>Brassicales</taxon>
        <taxon>Brassicaceae</taxon>
        <taxon>Brassiceae</taxon>
        <taxon>Brassica</taxon>
    </lineage>
</organism>
<dbReference type="EMBL" id="LS974622">
    <property type="protein sequence ID" value="CAG7869879.1"/>
    <property type="molecule type" value="Genomic_DNA"/>
</dbReference>
<protein>
    <submittedName>
        <fullName evidence="1">Uncharacterized protein</fullName>
    </submittedName>
</protein>
<evidence type="ECO:0000313" key="2">
    <source>
        <dbReference type="Proteomes" id="UP000694005"/>
    </source>
</evidence>
<feature type="non-terminal residue" evidence="1">
    <location>
        <position position="82"/>
    </location>
</feature>
<reference evidence="1 2" key="1">
    <citation type="submission" date="2021-07" db="EMBL/GenBank/DDBJ databases">
        <authorList>
            <consortium name="Genoscope - CEA"/>
            <person name="William W."/>
        </authorList>
    </citation>
    <scope>NUCLEOTIDE SEQUENCE [LARGE SCALE GENOMIC DNA]</scope>
</reference>
<evidence type="ECO:0000313" key="1">
    <source>
        <dbReference type="EMBL" id="CAG7869879.1"/>
    </source>
</evidence>
<gene>
    <name evidence="1" type="ORF">BRAPAZ1V2_A06P21190.2</name>
</gene>
<proteinExistence type="predicted"/>
<accession>A0A8D9G6H3</accession>
<dbReference type="AlphaFoldDB" id="A0A8D9G6H3"/>
<dbReference type="Gramene" id="A06p21190.2_BraZ1">
    <property type="protein sequence ID" value="A06p21190.2_BraZ1.CDS"/>
    <property type="gene ID" value="A06g21190.2_BraZ1"/>
</dbReference>
<dbReference type="Proteomes" id="UP000694005">
    <property type="component" value="Chromosome A06"/>
</dbReference>
<sequence length="82" mass="8614">MFQSRLMLSGLLYVLQALVGVSVWSLTQRLVHSLVLRLHTLSSGGRGGGSGHLGALFNQPMLMGSEFSKGCNCSCSSSGDSP</sequence>